<dbReference type="SMART" id="SM00355">
    <property type="entry name" value="ZnF_C2H2"/>
    <property type="match status" value="4"/>
</dbReference>
<feature type="compositionally biased region" description="Polar residues" evidence="7">
    <location>
        <begin position="168"/>
        <end position="193"/>
    </location>
</feature>
<gene>
    <name evidence="9" type="ORF">g.46912</name>
</gene>
<feature type="domain" description="C2H2-type" evidence="8">
    <location>
        <begin position="45"/>
        <end position="74"/>
    </location>
</feature>
<name>A0A1B6KGS2_9HEMI</name>
<evidence type="ECO:0000256" key="4">
    <source>
        <dbReference type="ARBA" id="ARBA00022843"/>
    </source>
</evidence>
<feature type="non-terminal residue" evidence="9">
    <location>
        <position position="1"/>
    </location>
</feature>
<evidence type="ECO:0000256" key="3">
    <source>
        <dbReference type="ARBA" id="ARBA00022499"/>
    </source>
</evidence>
<feature type="domain" description="C2H2-type" evidence="8">
    <location>
        <begin position="105"/>
        <end position="134"/>
    </location>
</feature>
<keyword evidence="3" id="KW-1017">Isopeptide bond</keyword>
<dbReference type="EMBL" id="GEBQ01029336">
    <property type="protein sequence ID" value="JAT10641.1"/>
    <property type="molecule type" value="Transcribed_RNA"/>
</dbReference>
<feature type="compositionally biased region" description="Polar residues" evidence="7">
    <location>
        <begin position="276"/>
        <end position="296"/>
    </location>
</feature>
<dbReference type="InterPro" id="IPR013087">
    <property type="entry name" value="Znf_C2H2_type"/>
</dbReference>
<dbReference type="FunFam" id="3.30.160.60:FF:000063">
    <property type="entry name" value="Wilms tumor 1-KTS isoform"/>
    <property type="match status" value="1"/>
</dbReference>
<dbReference type="GO" id="GO:0005654">
    <property type="term" value="C:nucleoplasm"/>
    <property type="evidence" value="ECO:0007669"/>
    <property type="project" value="UniProtKB-SubCell"/>
</dbReference>
<evidence type="ECO:0000256" key="7">
    <source>
        <dbReference type="SAM" id="MobiDB-lite"/>
    </source>
</evidence>
<dbReference type="GO" id="GO:0008270">
    <property type="term" value="F:zinc ion binding"/>
    <property type="evidence" value="ECO:0007669"/>
    <property type="project" value="UniProtKB-KW"/>
</dbReference>
<dbReference type="PANTHER" id="PTHR46179">
    <property type="entry name" value="ZINC FINGER PROTEIN"/>
    <property type="match status" value="1"/>
</dbReference>
<dbReference type="Pfam" id="PF00096">
    <property type="entry name" value="zf-C2H2"/>
    <property type="match status" value="1"/>
</dbReference>
<dbReference type="GO" id="GO:0006357">
    <property type="term" value="P:regulation of transcription by RNA polymerase II"/>
    <property type="evidence" value="ECO:0007669"/>
    <property type="project" value="TreeGrafter"/>
</dbReference>
<dbReference type="PROSITE" id="PS50157">
    <property type="entry name" value="ZINC_FINGER_C2H2_2"/>
    <property type="match status" value="4"/>
</dbReference>
<dbReference type="SUPFAM" id="SSF57667">
    <property type="entry name" value="beta-beta-alpha zinc fingers"/>
    <property type="match status" value="3"/>
</dbReference>
<evidence type="ECO:0000256" key="2">
    <source>
        <dbReference type="ARBA" id="ARBA00004642"/>
    </source>
</evidence>
<organism evidence="9">
    <name type="scientific">Graphocephala atropunctata</name>
    <dbReference type="NCBI Taxonomy" id="36148"/>
    <lineage>
        <taxon>Eukaryota</taxon>
        <taxon>Metazoa</taxon>
        <taxon>Ecdysozoa</taxon>
        <taxon>Arthropoda</taxon>
        <taxon>Hexapoda</taxon>
        <taxon>Insecta</taxon>
        <taxon>Pterygota</taxon>
        <taxon>Neoptera</taxon>
        <taxon>Paraneoptera</taxon>
        <taxon>Hemiptera</taxon>
        <taxon>Auchenorrhyncha</taxon>
        <taxon>Membracoidea</taxon>
        <taxon>Cicadellidae</taxon>
        <taxon>Cicadellinae</taxon>
        <taxon>Cicadellini</taxon>
        <taxon>Graphocephala</taxon>
    </lineage>
</organism>
<comment type="subcellular location">
    <subcellularLocation>
        <location evidence="1">Nucleus</location>
        <location evidence="1">Nucleolus</location>
    </subcellularLocation>
    <subcellularLocation>
        <location evidence="2">Nucleus</location>
        <location evidence="2">Nucleoplasm</location>
    </subcellularLocation>
</comment>
<dbReference type="InterPro" id="IPR036236">
    <property type="entry name" value="Znf_C2H2_sf"/>
</dbReference>
<evidence type="ECO:0000259" key="8">
    <source>
        <dbReference type="PROSITE" id="PS50157"/>
    </source>
</evidence>
<feature type="region of interest" description="Disordered" evidence="7">
    <location>
        <begin position="272"/>
        <end position="305"/>
    </location>
</feature>
<proteinExistence type="predicted"/>
<dbReference type="GO" id="GO:0005730">
    <property type="term" value="C:nucleolus"/>
    <property type="evidence" value="ECO:0007669"/>
    <property type="project" value="UniProtKB-SubCell"/>
</dbReference>
<feature type="domain" description="C2H2-type" evidence="8">
    <location>
        <begin position="75"/>
        <end position="104"/>
    </location>
</feature>
<dbReference type="PANTHER" id="PTHR46179:SF25">
    <property type="entry name" value="METAL RESPONSE ELEMENT-BINDING TRANSCRIPTION FACTOR-1, ISOFORM C"/>
    <property type="match status" value="1"/>
</dbReference>
<accession>A0A1B6KGS2</accession>
<protein>
    <recommendedName>
        <fullName evidence="5">Wilms tumor protein homolog</fullName>
    </recommendedName>
</protein>
<feature type="region of interest" description="Disordered" evidence="7">
    <location>
        <begin position="168"/>
        <end position="210"/>
    </location>
</feature>
<dbReference type="FunFam" id="3.30.160.60:FF:000349">
    <property type="entry name" value="metal regulatory transcription factor 1"/>
    <property type="match status" value="1"/>
</dbReference>
<keyword evidence="6" id="KW-0863">Zinc-finger</keyword>
<evidence type="ECO:0000256" key="1">
    <source>
        <dbReference type="ARBA" id="ARBA00004604"/>
    </source>
</evidence>
<dbReference type="AlphaFoldDB" id="A0A1B6KGS2"/>
<reference evidence="9" key="1">
    <citation type="submission" date="2015-11" db="EMBL/GenBank/DDBJ databases">
        <title>De novo transcriptome assembly of four potential Pierce s Disease insect vectors from Arizona vineyards.</title>
        <authorList>
            <person name="Tassone E.E."/>
        </authorList>
    </citation>
    <scope>NUCLEOTIDE SEQUENCE</scope>
</reference>
<feature type="compositionally biased region" description="Low complexity" evidence="7">
    <location>
        <begin position="194"/>
        <end position="210"/>
    </location>
</feature>
<dbReference type="InterPro" id="IPR051061">
    <property type="entry name" value="Zinc_finger_trans_reg"/>
</dbReference>
<evidence type="ECO:0000313" key="9">
    <source>
        <dbReference type="EMBL" id="JAT10641.1"/>
    </source>
</evidence>
<sequence>YSLKIHVRVHTKVKPFNCSHDGCEKAFNTLYRLRAHQRLHNGDTFNCIYNACSKYFTTHSDLKKHVRTHTQERPYKCGENGCGKAFTASHHLKTHRRTHSGQRPFVCPHNGCRRTFASRHNLVLHFNSHESLKDLDMKPDIEDCSEVEDNPSDLEEGSDDFSITFENSGTQGQLSEKSVSVTTGSPNSVDTCRSPTSTSEPSPTETTSSSEVYLSDKLCCGFASQEILLDLPVNLNINNSFLPNNKQPVLVTVPSSTDDIINTVPSNGPTVLIIKPNSQTSDSESDKTSSCQTVGDTSPDVDPDKIIMDLNKPTEWADISAVSEIVVSPQLDIIEMQWNEIVNKKDLNMTSLNSDQNKIQLNPVEVVNGLEPNQSHYVSEINSGGRTETSPPLLNAEAGDDIAELLKNIENNNYVLQDAVGLLGDNLGLDGKLNWNENSESNSETLLVKQVTSNDARTSCSSQSTDPMTDSGCKCKTGGTNLNNNCCVTVCLKTLQQLKKVLEGSCCKANSSLAAIALQMASTSNCCSGR</sequence>
<keyword evidence="4" id="KW-0832">Ubl conjugation</keyword>
<keyword evidence="6" id="KW-0862">Zinc</keyword>
<dbReference type="Gene3D" id="3.30.160.60">
    <property type="entry name" value="Classic Zinc Finger"/>
    <property type="match status" value="4"/>
</dbReference>
<evidence type="ECO:0000256" key="6">
    <source>
        <dbReference type="PROSITE-ProRule" id="PRU00042"/>
    </source>
</evidence>
<dbReference type="PROSITE" id="PS00028">
    <property type="entry name" value="ZINC_FINGER_C2H2_1"/>
    <property type="match status" value="4"/>
</dbReference>
<keyword evidence="6" id="KW-0479">Metal-binding</keyword>
<feature type="domain" description="C2H2-type" evidence="8">
    <location>
        <begin position="16"/>
        <end position="45"/>
    </location>
</feature>
<evidence type="ECO:0000256" key="5">
    <source>
        <dbReference type="ARBA" id="ARBA00069242"/>
    </source>
</evidence>